<feature type="compositionally biased region" description="Basic and acidic residues" evidence="1">
    <location>
        <begin position="55"/>
        <end position="68"/>
    </location>
</feature>
<protein>
    <recommendedName>
        <fullName evidence="4">Tetratricopeptide repeat protein 1</fullName>
    </recommendedName>
</protein>
<dbReference type="Proteomes" id="UP001274830">
    <property type="component" value="Unassembled WGS sequence"/>
</dbReference>
<proteinExistence type="predicted"/>
<dbReference type="InterPro" id="IPR011990">
    <property type="entry name" value="TPR-like_helical_dom_sf"/>
</dbReference>
<dbReference type="SUPFAM" id="SSF48452">
    <property type="entry name" value="TPR-like"/>
    <property type="match status" value="1"/>
</dbReference>
<dbReference type="InterPro" id="IPR052769">
    <property type="entry name" value="TPR_domain_protein"/>
</dbReference>
<feature type="region of interest" description="Disordered" evidence="1">
    <location>
        <begin position="149"/>
        <end position="176"/>
    </location>
</feature>
<accession>A0AAE0WUK4</accession>
<keyword evidence="3" id="KW-1185">Reference proteome</keyword>
<evidence type="ECO:0000256" key="1">
    <source>
        <dbReference type="SAM" id="MobiDB-lite"/>
    </source>
</evidence>
<organism evidence="2 3">
    <name type="scientific">Recurvomyces mirabilis</name>
    <dbReference type="NCBI Taxonomy" id="574656"/>
    <lineage>
        <taxon>Eukaryota</taxon>
        <taxon>Fungi</taxon>
        <taxon>Dikarya</taxon>
        <taxon>Ascomycota</taxon>
        <taxon>Pezizomycotina</taxon>
        <taxon>Dothideomycetes</taxon>
        <taxon>Dothideomycetidae</taxon>
        <taxon>Mycosphaerellales</taxon>
        <taxon>Teratosphaeriaceae</taxon>
        <taxon>Recurvomyces</taxon>
    </lineage>
</organism>
<name>A0AAE0WUK4_9PEZI</name>
<dbReference type="PANTHER" id="PTHR46014">
    <property type="entry name" value="TETRATRICOPEPTIDE REPEAT PROTEIN 1"/>
    <property type="match status" value="1"/>
</dbReference>
<comment type="caution">
    <text evidence="2">The sequence shown here is derived from an EMBL/GenBank/DDBJ whole genome shotgun (WGS) entry which is preliminary data.</text>
</comment>
<dbReference type="PANTHER" id="PTHR46014:SF1">
    <property type="entry name" value="TETRATRICOPEPTIDE REPEAT PROTEIN 1"/>
    <property type="match status" value="1"/>
</dbReference>
<dbReference type="SMART" id="SM00028">
    <property type="entry name" value="TPR"/>
    <property type="match status" value="2"/>
</dbReference>
<dbReference type="AlphaFoldDB" id="A0AAE0WUK4"/>
<evidence type="ECO:0000313" key="3">
    <source>
        <dbReference type="Proteomes" id="UP001274830"/>
    </source>
</evidence>
<evidence type="ECO:0008006" key="4">
    <source>
        <dbReference type="Google" id="ProtNLM"/>
    </source>
</evidence>
<dbReference type="InterPro" id="IPR019734">
    <property type="entry name" value="TPR_rpt"/>
</dbReference>
<dbReference type="EMBL" id="JAUTXT010000005">
    <property type="protein sequence ID" value="KAK3678112.1"/>
    <property type="molecule type" value="Genomic_DNA"/>
</dbReference>
<gene>
    <name evidence="2" type="ORF">LTR78_002207</name>
</gene>
<dbReference type="Gene3D" id="1.25.40.10">
    <property type="entry name" value="Tetratricopeptide repeat domain"/>
    <property type="match status" value="1"/>
</dbReference>
<feature type="region of interest" description="Disordered" evidence="1">
    <location>
        <begin position="1"/>
        <end position="71"/>
    </location>
</feature>
<sequence length="318" mass="35513">MPDIDHFSDSENESFHSFDDGEPVPPSQLKHESPSTIQPQHNERKKRPAQPSEPDPLKPRPIVERFPAEEEATLLAESSSLKGSANQLFGKGSFENAIQTYDKALSSCPNYLDYEVAVLRSNIAACHLKLEEWKEAIESAEKGVDCLERLEPLPKPPKPKQKGQDEPAQTTEDDQIVEVDDNLADRIENLQKSGQTIDTVRKLQTKLLLRRAKAKSQIDTWSSLSGADEDYRTLLSPQMQPFLSASDKRQVLESARALAPRLNTTKDKEMAEMMGKLKGLGNSLLKPFGLSTENFQFVKDEKSGGYSMNFNQGGQAKE</sequence>
<evidence type="ECO:0000313" key="2">
    <source>
        <dbReference type="EMBL" id="KAK3678112.1"/>
    </source>
</evidence>
<reference evidence="2" key="1">
    <citation type="submission" date="2023-07" db="EMBL/GenBank/DDBJ databases">
        <title>Black Yeasts Isolated from many extreme environments.</title>
        <authorList>
            <person name="Coleine C."/>
            <person name="Stajich J.E."/>
            <person name="Selbmann L."/>
        </authorList>
    </citation>
    <scope>NUCLEOTIDE SEQUENCE</scope>
    <source>
        <strain evidence="2">CCFEE 5485</strain>
    </source>
</reference>
<feature type="compositionally biased region" description="Basic and acidic residues" evidence="1">
    <location>
        <begin position="1"/>
        <end position="19"/>
    </location>
</feature>